<evidence type="ECO:0000313" key="2">
    <source>
        <dbReference type="EMBL" id="ESQ94296.1"/>
    </source>
</evidence>
<evidence type="ECO:0000259" key="1">
    <source>
        <dbReference type="Pfam" id="PF03372"/>
    </source>
</evidence>
<comment type="caution">
    <text evidence="2">The sequence shown here is derived from an EMBL/GenBank/DDBJ whole genome shotgun (WGS) entry which is preliminary data.</text>
</comment>
<dbReference type="InterPro" id="IPR036691">
    <property type="entry name" value="Endo/exonu/phosph_ase_sf"/>
</dbReference>
<dbReference type="EMBL" id="AWGB01000004">
    <property type="protein sequence ID" value="ESQ94296.1"/>
    <property type="molecule type" value="Genomic_DNA"/>
</dbReference>
<gene>
    <name evidence="2" type="ORF">ABENE_01970</name>
</gene>
<dbReference type="RefSeq" id="WP_018080110.1">
    <property type="nucleotide sequence ID" value="NZ_AQWM01000001.1"/>
</dbReference>
<dbReference type="Pfam" id="PF03372">
    <property type="entry name" value="Exo_endo_phos"/>
    <property type="match status" value="1"/>
</dbReference>
<organism evidence="2 3">
    <name type="scientific">Asticcacaulis benevestitus DSM 16100 = ATCC BAA-896</name>
    <dbReference type="NCBI Taxonomy" id="1121022"/>
    <lineage>
        <taxon>Bacteria</taxon>
        <taxon>Pseudomonadati</taxon>
        <taxon>Pseudomonadota</taxon>
        <taxon>Alphaproteobacteria</taxon>
        <taxon>Caulobacterales</taxon>
        <taxon>Caulobacteraceae</taxon>
        <taxon>Asticcacaulis</taxon>
    </lineage>
</organism>
<evidence type="ECO:0000313" key="3">
    <source>
        <dbReference type="Proteomes" id="UP000017837"/>
    </source>
</evidence>
<dbReference type="eggNOG" id="COG3021">
    <property type="taxonomic scope" value="Bacteria"/>
</dbReference>
<name>V4Q0Z5_9CAUL</name>
<dbReference type="SUPFAM" id="SSF56219">
    <property type="entry name" value="DNase I-like"/>
    <property type="match status" value="1"/>
</dbReference>
<keyword evidence="3" id="KW-1185">Reference proteome</keyword>
<dbReference type="InterPro" id="IPR005135">
    <property type="entry name" value="Endo/exonuclease/phosphatase"/>
</dbReference>
<sequence length="155" mass="17181">MTPDLGIFGLSVYAKRPFTAHIEHIGRSDMPLAKLHFDDLILFVAHPMPPATKRLTQENTHYLEILAERVKATSGNVIIAGDLNTTLWSRNMAPLLVEKVQWPHGSGLTHTWPSDGLWLAIQIDHIFAKSAAAGSYKVLESVGSDHYPVRADLSF</sequence>
<dbReference type="PATRIC" id="fig|1121022.4.peg.387"/>
<protein>
    <recommendedName>
        <fullName evidence="1">Endonuclease/exonuclease/phosphatase domain-containing protein</fullName>
    </recommendedName>
</protein>
<dbReference type="AlphaFoldDB" id="V4Q0Z5"/>
<reference evidence="2 3" key="1">
    <citation type="journal article" date="2014" name="Nature">
        <title>Sequential evolution of bacterial morphology by co-option of a developmental regulator.</title>
        <authorList>
            <person name="Jiang C."/>
            <person name="Brown P.J."/>
            <person name="Ducret A."/>
            <person name="Brun Y.V."/>
        </authorList>
    </citation>
    <scope>NUCLEOTIDE SEQUENCE [LARGE SCALE GENOMIC DNA]</scope>
    <source>
        <strain evidence="2 3">DSM 16100</strain>
    </source>
</reference>
<dbReference type="GO" id="GO:0003824">
    <property type="term" value="F:catalytic activity"/>
    <property type="evidence" value="ECO:0007669"/>
    <property type="project" value="InterPro"/>
</dbReference>
<proteinExistence type="predicted"/>
<dbReference type="Proteomes" id="UP000017837">
    <property type="component" value="Unassembled WGS sequence"/>
</dbReference>
<accession>V4Q0Z5</accession>
<feature type="domain" description="Endonuclease/exonuclease/phosphatase" evidence="1">
    <location>
        <begin position="7"/>
        <end position="146"/>
    </location>
</feature>
<dbReference type="STRING" id="1121022.GCA_000376105_00432"/>
<dbReference type="Gene3D" id="3.60.10.10">
    <property type="entry name" value="Endonuclease/exonuclease/phosphatase"/>
    <property type="match status" value="1"/>
</dbReference>